<evidence type="ECO:0000256" key="10">
    <source>
        <dbReference type="ARBA" id="ARBA00023316"/>
    </source>
</evidence>
<accession>A0A0D0BNZ8</accession>
<keyword evidence="10" id="KW-0961">Cell wall biogenesis/degradation</keyword>
<keyword evidence="7" id="KW-0325">Glycoprotein</keyword>
<dbReference type="Proteomes" id="UP000053593">
    <property type="component" value="Unassembled WGS sequence"/>
</dbReference>
<dbReference type="GO" id="GO:0047911">
    <property type="term" value="F:galacturan 1,4-alpha-galacturonidase activity"/>
    <property type="evidence" value="ECO:0007669"/>
    <property type="project" value="UniProtKB-EC"/>
</dbReference>
<dbReference type="Gene3D" id="2.160.20.10">
    <property type="entry name" value="Single-stranded right-handed beta-helix, Pectin lyase-like"/>
    <property type="match status" value="1"/>
</dbReference>
<name>A0A0D0BNZ8_9AGAR</name>
<dbReference type="SUPFAM" id="SSF51126">
    <property type="entry name" value="Pectin lyase-like"/>
    <property type="match status" value="1"/>
</dbReference>
<keyword evidence="9 15" id="KW-0326">Glycosidase</keyword>
<keyword evidence="3" id="KW-0964">Secreted</keyword>
<comment type="similarity">
    <text evidence="2 15">Belongs to the glycosyl hydrolase 28 family.</text>
</comment>
<keyword evidence="5 15" id="KW-0378">Hydrolase</keyword>
<evidence type="ECO:0000256" key="4">
    <source>
        <dbReference type="ARBA" id="ARBA00022729"/>
    </source>
</evidence>
<keyword evidence="6" id="KW-1015">Disulfide bond</keyword>
<keyword evidence="11" id="KW-0624">Polysaccharide degradation</keyword>
<evidence type="ECO:0000256" key="8">
    <source>
        <dbReference type="ARBA" id="ARBA00023277"/>
    </source>
</evidence>
<evidence type="ECO:0000256" key="15">
    <source>
        <dbReference type="RuleBase" id="RU361169"/>
    </source>
</evidence>
<dbReference type="OrthoDB" id="187139at2759"/>
<dbReference type="HOGENOM" id="CLU_016031_1_1_1"/>
<keyword evidence="8" id="KW-0119">Carbohydrate metabolism</keyword>
<evidence type="ECO:0000256" key="13">
    <source>
        <dbReference type="ARBA" id="ARBA00038933"/>
    </source>
</evidence>
<dbReference type="GO" id="GO:0005576">
    <property type="term" value="C:extracellular region"/>
    <property type="evidence" value="ECO:0007669"/>
    <property type="project" value="UniProtKB-SubCell"/>
</dbReference>
<dbReference type="GO" id="GO:0071555">
    <property type="term" value="P:cell wall organization"/>
    <property type="evidence" value="ECO:0007669"/>
    <property type="project" value="UniProtKB-KW"/>
</dbReference>
<dbReference type="Pfam" id="PF00295">
    <property type="entry name" value="Glyco_hydro_28"/>
    <property type="match status" value="1"/>
</dbReference>
<dbReference type="InterPro" id="IPR012334">
    <property type="entry name" value="Pectin_lyas_fold"/>
</dbReference>
<evidence type="ECO:0000256" key="7">
    <source>
        <dbReference type="ARBA" id="ARBA00023180"/>
    </source>
</evidence>
<evidence type="ECO:0000313" key="17">
    <source>
        <dbReference type="Proteomes" id="UP000053593"/>
    </source>
</evidence>
<gene>
    <name evidence="16" type="ORF">GYMLUDRAFT_181655</name>
</gene>
<keyword evidence="17" id="KW-1185">Reference proteome</keyword>
<reference evidence="16 17" key="1">
    <citation type="submission" date="2014-04" db="EMBL/GenBank/DDBJ databases">
        <title>Evolutionary Origins and Diversification of the Mycorrhizal Mutualists.</title>
        <authorList>
            <consortium name="DOE Joint Genome Institute"/>
            <consortium name="Mycorrhizal Genomics Consortium"/>
            <person name="Kohler A."/>
            <person name="Kuo A."/>
            <person name="Nagy L.G."/>
            <person name="Floudas D."/>
            <person name="Copeland A."/>
            <person name="Barry K.W."/>
            <person name="Cichocki N."/>
            <person name="Veneault-Fourrey C."/>
            <person name="LaButti K."/>
            <person name="Lindquist E.A."/>
            <person name="Lipzen A."/>
            <person name="Lundell T."/>
            <person name="Morin E."/>
            <person name="Murat C."/>
            <person name="Riley R."/>
            <person name="Ohm R."/>
            <person name="Sun H."/>
            <person name="Tunlid A."/>
            <person name="Henrissat B."/>
            <person name="Grigoriev I.V."/>
            <person name="Hibbett D.S."/>
            <person name="Martin F."/>
        </authorList>
    </citation>
    <scope>NUCLEOTIDE SEQUENCE [LARGE SCALE GENOMIC DNA]</scope>
    <source>
        <strain evidence="16 17">FD-317 M1</strain>
    </source>
</reference>
<evidence type="ECO:0000256" key="6">
    <source>
        <dbReference type="ARBA" id="ARBA00023157"/>
    </source>
</evidence>
<dbReference type="AlphaFoldDB" id="A0A0D0BNZ8"/>
<comment type="subcellular location">
    <subcellularLocation>
        <location evidence="1">Secreted</location>
    </subcellularLocation>
</comment>
<evidence type="ECO:0000256" key="1">
    <source>
        <dbReference type="ARBA" id="ARBA00004613"/>
    </source>
</evidence>
<evidence type="ECO:0000256" key="3">
    <source>
        <dbReference type="ARBA" id="ARBA00022525"/>
    </source>
</evidence>
<evidence type="ECO:0000256" key="11">
    <source>
        <dbReference type="ARBA" id="ARBA00023326"/>
    </source>
</evidence>
<comment type="function">
    <text evidence="12">Specific in hydrolyzing the terminal glycosidic bond of polygalacturonic acid and oligogalacturonates.</text>
</comment>
<dbReference type="PANTHER" id="PTHR31736:SF12">
    <property type="entry name" value="EXO-POLYGALACTURONASE, PUTATIVE-RELATED"/>
    <property type="match status" value="1"/>
</dbReference>
<dbReference type="InterPro" id="IPR000743">
    <property type="entry name" value="Glyco_hydro_28"/>
</dbReference>
<dbReference type="GO" id="GO:0000272">
    <property type="term" value="P:polysaccharide catabolic process"/>
    <property type="evidence" value="ECO:0007669"/>
    <property type="project" value="UniProtKB-KW"/>
</dbReference>
<organism evidence="16 17">
    <name type="scientific">Collybiopsis luxurians FD-317 M1</name>
    <dbReference type="NCBI Taxonomy" id="944289"/>
    <lineage>
        <taxon>Eukaryota</taxon>
        <taxon>Fungi</taxon>
        <taxon>Dikarya</taxon>
        <taxon>Basidiomycota</taxon>
        <taxon>Agaricomycotina</taxon>
        <taxon>Agaricomycetes</taxon>
        <taxon>Agaricomycetidae</taxon>
        <taxon>Agaricales</taxon>
        <taxon>Marasmiineae</taxon>
        <taxon>Omphalotaceae</taxon>
        <taxon>Collybiopsis</taxon>
        <taxon>Collybiopsis luxurians</taxon>
    </lineage>
</organism>
<evidence type="ECO:0000256" key="9">
    <source>
        <dbReference type="ARBA" id="ARBA00023295"/>
    </source>
</evidence>
<evidence type="ECO:0000256" key="2">
    <source>
        <dbReference type="ARBA" id="ARBA00008834"/>
    </source>
</evidence>
<dbReference type="EC" id="3.2.1.67" evidence="13"/>
<evidence type="ECO:0000256" key="5">
    <source>
        <dbReference type="ARBA" id="ARBA00022801"/>
    </source>
</evidence>
<protein>
    <recommendedName>
        <fullName evidence="13">galacturonan 1,4-alpha-galacturonidase</fullName>
        <ecNumber evidence="13">3.2.1.67</ecNumber>
    </recommendedName>
</protein>
<sequence>MEIRSEKECIVTPLGRGLDDTDQILTAISQCGIGGKITFTEGNFNITRKMNWELRCAKVDLFGFLNFVPDVEFWLNKSNTYQVVFIQSQSSWFVVTGNDFEINAHNTGGIQGNGQVWWNYFTNHTRAGGDGRPIALTVFNATRGVVKNFLIESQPFWCNTVAESKDIVYDGMKCNATNTNAEFAGMKHSSSIVPNTDGIDTYRSDNIKLLNWDITNGDDCLVSLRNFSNPNSSNLFIKNVTCRGGNGITFGSLGQYFNLSDNVENVFMEDLTMVRLPSSVQPNMITGVYFKTFTGEIVGTPPVNGGGGTGLVQNVTVRNVHVDQVEFPVQLYQINGGNSSQTPSTLTFRGLHFKNWRGNVTGDTLVDLLCSPAVNCTDITFDNFNISTANNSMPQYFCQNVTSITGLDGSFNTYILNPV</sequence>
<evidence type="ECO:0000313" key="16">
    <source>
        <dbReference type="EMBL" id="KIK51294.1"/>
    </source>
</evidence>
<evidence type="ECO:0000256" key="14">
    <source>
        <dbReference type="ARBA" id="ARBA00048766"/>
    </source>
</evidence>
<dbReference type="GO" id="GO:0004650">
    <property type="term" value="F:polygalacturonase activity"/>
    <property type="evidence" value="ECO:0007669"/>
    <property type="project" value="InterPro"/>
</dbReference>
<comment type="catalytic activity">
    <reaction evidence="14">
        <text>[(1-&gt;4)-alpha-D-galacturonosyl](n) + H2O = alpha-D-galacturonate + [(1-&gt;4)-alpha-D-galacturonosyl](n-1)</text>
        <dbReference type="Rhea" id="RHEA:14117"/>
        <dbReference type="Rhea" id="RHEA-COMP:14570"/>
        <dbReference type="Rhea" id="RHEA-COMP:14572"/>
        <dbReference type="ChEBI" id="CHEBI:15377"/>
        <dbReference type="ChEBI" id="CHEBI:58658"/>
        <dbReference type="ChEBI" id="CHEBI:140523"/>
        <dbReference type="EC" id="3.2.1.67"/>
    </reaction>
</comment>
<proteinExistence type="inferred from homology"/>
<dbReference type="InterPro" id="IPR011050">
    <property type="entry name" value="Pectin_lyase_fold/virulence"/>
</dbReference>
<dbReference type="PANTHER" id="PTHR31736">
    <property type="match status" value="1"/>
</dbReference>
<dbReference type="EMBL" id="KN834867">
    <property type="protein sequence ID" value="KIK51294.1"/>
    <property type="molecule type" value="Genomic_DNA"/>
</dbReference>
<evidence type="ECO:0000256" key="12">
    <source>
        <dbReference type="ARBA" id="ARBA00037312"/>
    </source>
</evidence>
<keyword evidence="4" id="KW-0732">Signal</keyword>